<name>A0ABT4MPL6_9NOCA</name>
<evidence type="ECO:0000313" key="4">
    <source>
        <dbReference type="EMBL" id="MCZ4521975.1"/>
    </source>
</evidence>
<evidence type="ECO:0000313" key="5">
    <source>
        <dbReference type="Proteomes" id="UP001081071"/>
    </source>
</evidence>
<dbReference type="Gene3D" id="3.90.550.10">
    <property type="entry name" value="Spore Coat Polysaccharide Biosynthesis Protein SpsA, Chain A"/>
    <property type="match status" value="1"/>
</dbReference>
<protein>
    <submittedName>
        <fullName evidence="4">Glycosyltransferase</fullName>
        <ecNumber evidence="4">2.4.-.-</ecNumber>
    </submittedName>
</protein>
<evidence type="ECO:0000259" key="3">
    <source>
        <dbReference type="Pfam" id="PF02709"/>
    </source>
</evidence>
<dbReference type="Pfam" id="PF00535">
    <property type="entry name" value="Glycos_transf_2"/>
    <property type="match status" value="1"/>
</dbReference>
<reference evidence="4" key="1">
    <citation type="submission" date="2022-12" db="EMBL/GenBank/DDBJ databases">
        <authorList>
            <person name="Krivoruchko A.V."/>
            <person name="Elkin A."/>
        </authorList>
    </citation>
    <scope>NUCLEOTIDE SEQUENCE</scope>
    <source>
        <strain evidence="4">IEGM 1391</strain>
    </source>
</reference>
<dbReference type="PANTHER" id="PTHR43685:SF2">
    <property type="entry name" value="GLYCOSYLTRANSFERASE 2-LIKE DOMAIN-CONTAINING PROTEIN"/>
    <property type="match status" value="1"/>
</dbReference>
<dbReference type="InterPro" id="IPR001173">
    <property type="entry name" value="Glyco_trans_2-like"/>
</dbReference>
<keyword evidence="5" id="KW-1185">Reference proteome</keyword>
<dbReference type="InterPro" id="IPR029044">
    <property type="entry name" value="Nucleotide-diphossugar_trans"/>
</dbReference>
<dbReference type="Gene3D" id="3.40.50.2000">
    <property type="entry name" value="Glycogen Phosphorylase B"/>
    <property type="match status" value="2"/>
</dbReference>
<evidence type="ECO:0000259" key="2">
    <source>
        <dbReference type="Pfam" id="PF00535"/>
    </source>
</evidence>
<sequence>MTQPVHHLVMGPPEHGVIRCARELASATASPVISNFDDPPIDIPIHVHFTDRLFGRTAGEAADAFVSAVERHRAPITVTLHDIPQASDGTAFEARTTCYRRVMDCVSAVVVSSVHERLLLDDIAHRRIDTRVIPLPIHSATAEPGPRDAMRTVVGVLGFVYPGKGHEEVLEAMRSLDTSVDLLSIGSASPGHETMIDELACAAAQFGRSFDSTGFVPDADLDELLRSIAIPVAFHRHLSASGSINSWIAAGRRPLVPRGRYVEEIEANSPGTLWIHENSVDGLAAAMIEALEDPDRTWQQTGVVPYPTLHQAAALYSALFREQNALEAQELPDGRWVVPGNRWDLVPPVDRNPSVSVAIPYFEQQRRLELVLTALTAQTYPASRIQVIVADDGSRVPPDVDSFRSALDVTVVRQSDLGFRAAAARNLGASAAHGEILCFLDADTVPEPGYIAESTQLLAALPDALAVGRRRHADMEGWASKDVAEWFGGRAAGPPELTEPLWLRDGYAHSRDLLDADRRSYRYIISAVMSCTRQLFSEIGGFDESIVGYGGEDWDFAHRAYDAGAVLAHLPRAVAWHDGPEWAERTGGDRERKNMEAMMLASRITDPAARTHGLLYAVPEIVVIVDSAGHTSASLLRTVGSVLRERDCAVWIHGTDAVELRRPWGDVDPRINQGQPSDTGRSHAVVHVRGPVLFGEHTLRRLLATGADRMTVDVGGTGVVDIGTSRSNARATRWAAALGRTPEDVADALFGRTHRTGVEFGLSIGEQQPNLAW</sequence>
<dbReference type="SUPFAM" id="SSF53448">
    <property type="entry name" value="Nucleotide-diphospho-sugar transferases"/>
    <property type="match status" value="1"/>
</dbReference>
<dbReference type="InterPro" id="IPR050834">
    <property type="entry name" value="Glycosyltransf_2"/>
</dbReference>
<dbReference type="Proteomes" id="UP001081071">
    <property type="component" value="Unassembled WGS sequence"/>
</dbReference>
<organism evidence="4 5">
    <name type="scientific">Rhodococcus ruber</name>
    <dbReference type="NCBI Taxonomy" id="1830"/>
    <lineage>
        <taxon>Bacteria</taxon>
        <taxon>Bacillati</taxon>
        <taxon>Actinomycetota</taxon>
        <taxon>Actinomycetes</taxon>
        <taxon>Mycobacteriales</taxon>
        <taxon>Nocardiaceae</taxon>
        <taxon>Rhodococcus</taxon>
    </lineage>
</organism>
<gene>
    <name evidence="4" type="ORF">O4220_25930</name>
</gene>
<feature type="domain" description="Glycosyltransferase 2-like" evidence="2">
    <location>
        <begin position="356"/>
        <end position="481"/>
    </location>
</feature>
<evidence type="ECO:0000256" key="1">
    <source>
        <dbReference type="ARBA" id="ARBA00022679"/>
    </source>
</evidence>
<comment type="caution">
    <text evidence="4">The sequence shown here is derived from an EMBL/GenBank/DDBJ whole genome shotgun (WGS) entry which is preliminary data.</text>
</comment>
<dbReference type="Pfam" id="PF02709">
    <property type="entry name" value="Glyco_transf_7C"/>
    <property type="match status" value="1"/>
</dbReference>
<feature type="domain" description="Galactosyltransferase C-terminal" evidence="3">
    <location>
        <begin position="519"/>
        <end position="566"/>
    </location>
</feature>
<dbReference type="InterPro" id="IPR027791">
    <property type="entry name" value="Galactosyl_T_C"/>
</dbReference>
<dbReference type="PANTHER" id="PTHR43685">
    <property type="entry name" value="GLYCOSYLTRANSFERASE"/>
    <property type="match status" value="1"/>
</dbReference>
<proteinExistence type="predicted"/>
<keyword evidence="4" id="KW-0328">Glycosyltransferase</keyword>
<dbReference type="EC" id="2.4.-.-" evidence="4"/>
<dbReference type="RefSeq" id="WP_269608421.1">
    <property type="nucleotide sequence ID" value="NZ_JAPWIJ010000016.1"/>
</dbReference>
<keyword evidence="1 4" id="KW-0808">Transferase</keyword>
<dbReference type="SUPFAM" id="SSF53756">
    <property type="entry name" value="UDP-Glycosyltransferase/glycogen phosphorylase"/>
    <property type="match status" value="1"/>
</dbReference>
<accession>A0ABT4MPL6</accession>
<dbReference type="GO" id="GO:0016757">
    <property type="term" value="F:glycosyltransferase activity"/>
    <property type="evidence" value="ECO:0007669"/>
    <property type="project" value="UniProtKB-KW"/>
</dbReference>
<dbReference type="EMBL" id="JAPWIJ010000016">
    <property type="protein sequence ID" value="MCZ4521975.1"/>
    <property type="molecule type" value="Genomic_DNA"/>
</dbReference>